<evidence type="ECO:0000256" key="2">
    <source>
        <dbReference type="ARBA" id="ARBA00022694"/>
    </source>
</evidence>
<dbReference type="Proteomes" id="UP000294933">
    <property type="component" value="Unassembled WGS sequence"/>
</dbReference>
<accession>A0A4Y7Q7I3</accession>
<keyword evidence="6" id="KW-1185">Reference proteome</keyword>
<dbReference type="STRING" id="50990.A0A4Y7Q7I3"/>
<dbReference type="InterPro" id="IPR024336">
    <property type="entry name" value="tRNA_splic_suSen54_N"/>
</dbReference>
<evidence type="ECO:0000256" key="3">
    <source>
        <dbReference type="SAM" id="MobiDB-lite"/>
    </source>
</evidence>
<dbReference type="AlphaFoldDB" id="A0A4Y7Q7I3"/>
<gene>
    <name evidence="5" type="ORF">BD410DRAFT_768992</name>
</gene>
<sequence length="476" mass="53601">MDESLELPSLTPKIPQPTDSTEGADEQSSGEEDGGPDWTKIPSGSSKFSVRPVIPKRGEKDFEPSEGSALQQHMLGQMRSAMFDALNVPRTASNKSISYAIWIPHLRRAHVTVARGTLFNGMGHSVPRPLSPGEDDSLGEEKLHKRLELLPEETLYLIERGSMFCWMEGDVPTNIGPAWEDVAGFPISVQQAYAEMIGKDDLTLEKYQIYAYLKRLGYVVTRARPPTPFYPTPAPYIPKRSMFNWLLRFWGKIFTGIYALFSRKRNWWRPLHLGGWWDKHTNYASIFSSLRFLPAGHSRPLMPHKSTQLGTTGDTTTITSPYTIFYNLYKPSTPFRKTAPPPPDFSLVVVGARKTPMPSLLELTSLFDLLPEEPLPPPRQRHPTQSKPLPVPPVPAPTTSSVQTSTLTLGFSRLSRWIYPNWFRNGDAKVQPAVRKINPFQALKFGKKNIVIAVVDAGTTNFYRFGEGAFEEWPMV</sequence>
<dbReference type="GO" id="GO:0000379">
    <property type="term" value="P:tRNA-type intron splice site recognition and cleavage"/>
    <property type="evidence" value="ECO:0007669"/>
    <property type="project" value="TreeGrafter"/>
</dbReference>
<dbReference type="EMBL" id="ML170171">
    <property type="protein sequence ID" value="TDL23168.1"/>
    <property type="molecule type" value="Genomic_DNA"/>
</dbReference>
<proteinExistence type="inferred from homology"/>
<dbReference type="PANTHER" id="PTHR21027">
    <property type="entry name" value="TRNA-SPLICING ENDONUCLEASE SUBUNIT SEN54"/>
    <property type="match status" value="1"/>
</dbReference>
<feature type="region of interest" description="Disordered" evidence="3">
    <location>
        <begin position="372"/>
        <end position="402"/>
    </location>
</feature>
<comment type="similarity">
    <text evidence="1">Belongs to the SEN54 family.</text>
</comment>
<dbReference type="InterPro" id="IPR024337">
    <property type="entry name" value="tRNA_splic_suSen54"/>
</dbReference>
<name>A0A4Y7Q7I3_9AGAM</name>
<evidence type="ECO:0000313" key="6">
    <source>
        <dbReference type="Proteomes" id="UP000294933"/>
    </source>
</evidence>
<feature type="compositionally biased region" description="Acidic residues" evidence="3">
    <location>
        <begin position="22"/>
        <end position="35"/>
    </location>
</feature>
<dbReference type="Pfam" id="PF12928">
    <property type="entry name" value="tRNA_int_end_N2"/>
    <property type="match status" value="1"/>
</dbReference>
<dbReference type="VEuPathDB" id="FungiDB:BD410DRAFT_768992"/>
<feature type="domain" description="tRNA-splicing endonuclease subunit Sen54 N-terminal" evidence="4">
    <location>
        <begin position="83"/>
        <end position="166"/>
    </location>
</feature>
<dbReference type="PANTHER" id="PTHR21027:SF1">
    <property type="entry name" value="TRNA-SPLICING ENDONUCLEASE SUBUNIT SEN54"/>
    <property type="match status" value="1"/>
</dbReference>
<protein>
    <recommendedName>
        <fullName evidence="4">tRNA-splicing endonuclease subunit Sen54 N-terminal domain-containing protein</fullName>
    </recommendedName>
</protein>
<keyword evidence="2" id="KW-0819">tRNA processing</keyword>
<evidence type="ECO:0000313" key="5">
    <source>
        <dbReference type="EMBL" id="TDL23168.1"/>
    </source>
</evidence>
<organism evidence="5 6">
    <name type="scientific">Rickenella mellea</name>
    <dbReference type="NCBI Taxonomy" id="50990"/>
    <lineage>
        <taxon>Eukaryota</taxon>
        <taxon>Fungi</taxon>
        <taxon>Dikarya</taxon>
        <taxon>Basidiomycota</taxon>
        <taxon>Agaricomycotina</taxon>
        <taxon>Agaricomycetes</taxon>
        <taxon>Hymenochaetales</taxon>
        <taxon>Rickenellaceae</taxon>
        <taxon>Rickenella</taxon>
    </lineage>
</organism>
<dbReference type="OrthoDB" id="408683at2759"/>
<feature type="region of interest" description="Disordered" evidence="3">
    <location>
        <begin position="1"/>
        <end position="68"/>
    </location>
</feature>
<evidence type="ECO:0000259" key="4">
    <source>
        <dbReference type="Pfam" id="PF12928"/>
    </source>
</evidence>
<reference evidence="5 6" key="1">
    <citation type="submission" date="2018-06" db="EMBL/GenBank/DDBJ databases">
        <title>A transcriptomic atlas of mushroom development highlights an independent origin of complex multicellularity.</title>
        <authorList>
            <consortium name="DOE Joint Genome Institute"/>
            <person name="Krizsan K."/>
            <person name="Almasi E."/>
            <person name="Merenyi Z."/>
            <person name="Sahu N."/>
            <person name="Viragh M."/>
            <person name="Koszo T."/>
            <person name="Mondo S."/>
            <person name="Kiss B."/>
            <person name="Balint B."/>
            <person name="Kues U."/>
            <person name="Barry K."/>
            <person name="Hegedus J.C."/>
            <person name="Henrissat B."/>
            <person name="Johnson J."/>
            <person name="Lipzen A."/>
            <person name="Ohm R."/>
            <person name="Nagy I."/>
            <person name="Pangilinan J."/>
            <person name="Yan J."/>
            <person name="Xiong Y."/>
            <person name="Grigoriev I.V."/>
            <person name="Hibbett D.S."/>
            <person name="Nagy L.G."/>
        </authorList>
    </citation>
    <scope>NUCLEOTIDE SEQUENCE [LARGE SCALE GENOMIC DNA]</scope>
    <source>
        <strain evidence="5 6">SZMC22713</strain>
    </source>
</reference>
<dbReference type="GO" id="GO:0000214">
    <property type="term" value="C:tRNA-intron endonuclease complex"/>
    <property type="evidence" value="ECO:0007669"/>
    <property type="project" value="TreeGrafter"/>
</dbReference>
<evidence type="ECO:0000256" key="1">
    <source>
        <dbReference type="ARBA" id="ARBA00005736"/>
    </source>
</evidence>